<sequence>MSPKVTRFSKSFIIEETEQLVEFHPVNTAYKQLYQIYIPLAGKPYRIHMQKNDQGRFEIAAKDQVPAHILELENEFEAAIIQS</sequence>
<dbReference type="AlphaFoldDB" id="A0A7K1TZZ0"/>
<name>A0A7K1TZZ0_9BACT</name>
<protein>
    <submittedName>
        <fullName evidence="1">Uncharacterized protein</fullName>
    </submittedName>
</protein>
<gene>
    <name evidence="1" type="ORF">GO493_05355</name>
</gene>
<organism evidence="1 2">
    <name type="scientific">Chitinophaga tropicalis</name>
    <dbReference type="NCBI Taxonomy" id="2683588"/>
    <lineage>
        <taxon>Bacteria</taxon>
        <taxon>Pseudomonadati</taxon>
        <taxon>Bacteroidota</taxon>
        <taxon>Chitinophagia</taxon>
        <taxon>Chitinophagales</taxon>
        <taxon>Chitinophagaceae</taxon>
        <taxon>Chitinophaga</taxon>
    </lineage>
</organism>
<reference evidence="1 2" key="1">
    <citation type="submission" date="2019-12" db="EMBL/GenBank/DDBJ databases">
        <title>Chitinophaga sp. strain ysch24 (GDMCC 1.1355), whole genome shotgun sequence.</title>
        <authorList>
            <person name="Zhang X."/>
        </authorList>
    </citation>
    <scope>NUCLEOTIDE SEQUENCE [LARGE SCALE GENOMIC DNA]</scope>
    <source>
        <strain evidence="2">ysch24</strain>
    </source>
</reference>
<dbReference type="Proteomes" id="UP000461730">
    <property type="component" value="Unassembled WGS sequence"/>
</dbReference>
<proteinExistence type="predicted"/>
<keyword evidence="2" id="KW-1185">Reference proteome</keyword>
<dbReference type="EMBL" id="WRXN01000001">
    <property type="protein sequence ID" value="MVT07678.1"/>
    <property type="molecule type" value="Genomic_DNA"/>
</dbReference>
<accession>A0A7K1TZZ0</accession>
<dbReference type="RefSeq" id="WP_157305061.1">
    <property type="nucleotide sequence ID" value="NZ_WRXN01000001.1"/>
</dbReference>
<comment type="caution">
    <text evidence="1">The sequence shown here is derived from an EMBL/GenBank/DDBJ whole genome shotgun (WGS) entry which is preliminary data.</text>
</comment>
<evidence type="ECO:0000313" key="1">
    <source>
        <dbReference type="EMBL" id="MVT07678.1"/>
    </source>
</evidence>
<evidence type="ECO:0000313" key="2">
    <source>
        <dbReference type="Proteomes" id="UP000461730"/>
    </source>
</evidence>